<evidence type="ECO:0000256" key="5">
    <source>
        <dbReference type="ARBA" id="ARBA00023163"/>
    </source>
</evidence>
<dbReference type="Proteomes" id="UP000181942">
    <property type="component" value="Unassembled WGS sequence"/>
</dbReference>
<dbReference type="Gene3D" id="1.10.1740.10">
    <property type="match status" value="1"/>
</dbReference>
<evidence type="ECO:0000256" key="1">
    <source>
        <dbReference type="ARBA" id="ARBA00010641"/>
    </source>
</evidence>
<dbReference type="PANTHER" id="PTHR43133">
    <property type="entry name" value="RNA POLYMERASE ECF-TYPE SIGMA FACTO"/>
    <property type="match status" value="1"/>
</dbReference>
<keyword evidence="3" id="KW-0731">Sigma factor</keyword>
<feature type="domain" description="RNA polymerase sigma-70 region 4" evidence="7">
    <location>
        <begin position="120"/>
        <end position="169"/>
    </location>
</feature>
<feature type="domain" description="RNA polymerase sigma-70 region 2" evidence="6">
    <location>
        <begin position="24"/>
        <end position="88"/>
    </location>
</feature>
<dbReference type="SUPFAM" id="SSF88946">
    <property type="entry name" value="Sigma2 domain of RNA polymerase sigma factors"/>
    <property type="match status" value="1"/>
</dbReference>
<dbReference type="InterPro" id="IPR013324">
    <property type="entry name" value="RNA_pol_sigma_r3/r4-like"/>
</dbReference>
<dbReference type="GO" id="GO:0006352">
    <property type="term" value="P:DNA-templated transcription initiation"/>
    <property type="evidence" value="ECO:0007669"/>
    <property type="project" value="InterPro"/>
</dbReference>
<organism evidence="8 9">
    <name type="scientific">Streptomyces mirabilis</name>
    <dbReference type="NCBI Taxonomy" id="68239"/>
    <lineage>
        <taxon>Bacteria</taxon>
        <taxon>Bacillati</taxon>
        <taxon>Actinomycetota</taxon>
        <taxon>Actinomycetes</taxon>
        <taxon>Kitasatosporales</taxon>
        <taxon>Streptomycetaceae</taxon>
        <taxon>Streptomyces</taxon>
    </lineage>
</organism>
<dbReference type="Gene3D" id="1.10.10.10">
    <property type="entry name" value="Winged helix-like DNA-binding domain superfamily/Winged helix DNA-binding domain"/>
    <property type="match status" value="1"/>
</dbReference>
<gene>
    <name evidence="8" type="ORF">SAMN02787118_108263</name>
</gene>
<dbReference type="AlphaFoldDB" id="A0A1I2JKX7"/>
<dbReference type="GO" id="GO:0016987">
    <property type="term" value="F:sigma factor activity"/>
    <property type="evidence" value="ECO:0007669"/>
    <property type="project" value="UniProtKB-KW"/>
</dbReference>
<dbReference type="Pfam" id="PF04545">
    <property type="entry name" value="Sigma70_r4"/>
    <property type="match status" value="1"/>
</dbReference>
<accession>A0A1I2JKX7</accession>
<dbReference type="InterPro" id="IPR014284">
    <property type="entry name" value="RNA_pol_sigma-70_dom"/>
</dbReference>
<evidence type="ECO:0000256" key="4">
    <source>
        <dbReference type="ARBA" id="ARBA00023125"/>
    </source>
</evidence>
<dbReference type="InterPro" id="IPR013325">
    <property type="entry name" value="RNA_pol_sigma_r2"/>
</dbReference>
<dbReference type="InterPro" id="IPR039425">
    <property type="entry name" value="RNA_pol_sigma-70-like"/>
</dbReference>
<protein>
    <submittedName>
        <fullName evidence="8">RNA polymerase sigma-70 factor, ECF subfamily</fullName>
    </submittedName>
</protein>
<evidence type="ECO:0000313" key="8">
    <source>
        <dbReference type="EMBL" id="SFF55502.1"/>
    </source>
</evidence>
<keyword evidence="2" id="KW-0805">Transcription regulation</keyword>
<keyword evidence="4" id="KW-0238">DNA-binding</keyword>
<dbReference type="InterPro" id="IPR007627">
    <property type="entry name" value="RNA_pol_sigma70_r2"/>
</dbReference>
<proteinExistence type="inferred from homology"/>
<sequence length="186" mass="20662">MICAAVPSEPLAARCGHLLRVLAADHAKPLLAYVERILGEHHMAEDIVQETLIRAWHHSDRLCANDGSVRGWLLTVARNLAIDRIRSAYSRHESPGTDHPGPPHNDHADTVANSVDTMTLLRHLSPEHQEVLVHTYLNDRTVQETAQLLGIPPGTVKSRQHYALRQLRNRIRTRMTAETAAQAAAA</sequence>
<name>A0A1I2JKX7_9ACTN</name>
<dbReference type="InterPro" id="IPR007630">
    <property type="entry name" value="RNA_pol_sigma70_r4"/>
</dbReference>
<keyword evidence="5" id="KW-0804">Transcription</keyword>
<reference evidence="8 9" key="1">
    <citation type="submission" date="2016-10" db="EMBL/GenBank/DDBJ databases">
        <authorList>
            <person name="de Groot N.N."/>
        </authorList>
    </citation>
    <scope>NUCLEOTIDE SEQUENCE [LARGE SCALE GENOMIC DNA]</scope>
    <source>
        <strain evidence="8 9">OK461</strain>
    </source>
</reference>
<dbReference type="NCBIfam" id="TIGR02937">
    <property type="entry name" value="sigma70-ECF"/>
    <property type="match status" value="1"/>
</dbReference>
<dbReference type="RefSeq" id="WP_075029195.1">
    <property type="nucleotide sequence ID" value="NZ_FONR01000008.1"/>
</dbReference>
<dbReference type="Pfam" id="PF04542">
    <property type="entry name" value="Sigma70_r2"/>
    <property type="match status" value="1"/>
</dbReference>
<evidence type="ECO:0000256" key="3">
    <source>
        <dbReference type="ARBA" id="ARBA00023082"/>
    </source>
</evidence>
<evidence type="ECO:0000259" key="7">
    <source>
        <dbReference type="Pfam" id="PF04545"/>
    </source>
</evidence>
<comment type="similarity">
    <text evidence="1">Belongs to the sigma-70 factor family. ECF subfamily.</text>
</comment>
<dbReference type="GO" id="GO:0003677">
    <property type="term" value="F:DNA binding"/>
    <property type="evidence" value="ECO:0007669"/>
    <property type="project" value="UniProtKB-KW"/>
</dbReference>
<dbReference type="PANTHER" id="PTHR43133:SF52">
    <property type="entry name" value="ECF RNA POLYMERASE SIGMA FACTOR SIGL"/>
    <property type="match status" value="1"/>
</dbReference>
<dbReference type="InterPro" id="IPR036388">
    <property type="entry name" value="WH-like_DNA-bd_sf"/>
</dbReference>
<evidence type="ECO:0000259" key="6">
    <source>
        <dbReference type="Pfam" id="PF04542"/>
    </source>
</evidence>
<evidence type="ECO:0000256" key="2">
    <source>
        <dbReference type="ARBA" id="ARBA00023015"/>
    </source>
</evidence>
<dbReference type="CDD" id="cd06171">
    <property type="entry name" value="Sigma70_r4"/>
    <property type="match status" value="1"/>
</dbReference>
<dbReference type="EMBL" id="FONR01000008">
    <property type="protein sequence ID" value="SFF55502.1"/>
    <property type="molecule type" value="Genomic_DNA"/>
</dbReference>
<dbReference type="SUPFAM" id="SSF88659">
    <property type="entry name" value="Sigma3 and sigma4 domains of RNA polymerase sigma factors"/>
    <property type="match status" value="1"/>
</dbReference>
<evidence type="ECO:0000313" key="9">
    <source>
        <dbReference type="Proteomes" id="UP000181942"/>
    </source>
</evidence>
<dbReference type="OrthoDB" id="9811152at2"/>